<proteinExistence type="predicted"/>
<protein>
    <recommendedName>
        <fullName evidence="2">HD domain-containing protein</fullName>
    </recommendedName>
</protein>
<organism evidence="1">
    <name type="scientific">uncultured Desulfobacteraceae bacterium</name>
    <dbReference type="NCBI Taxonomy" id="218296"/>
    <lineage>
        <taxon>Bacteria</taxon>
        <taxon>Pseudomonadati</taxon>
        <taxon>Thermodesulfobacteriota</taxon>
        <taxon>Desulfobacteria</taxon>
        <taxon>Desulfobacterales</taxon>
        <taxon>Desulfobacteraceae</taxon>
        <taxon>environmental samples</taxon>
    </lineage>
</organism>
<dbReference type="EMBL" id="CAACVI010000012">
    <property type="protein sequence ID" value="VEN73745.1"/>
    <property type="molecule type" value="Genomic_DNA"/>
</dbReference>
<gene>
    <name evidence="1" type="ORF">EPICR_20214</name>
</gene>
<evidence type="ECO:0000313" key="1">
    <source>
        <dbReference type="EMBL" id="VEN73745.1"/>
    </source>
</evidence>
<accession>A0A484HGD5</accession>
<dbReference type="SUPFAM" id="SSF109604">
    <property type="entry name" value="HD-domain/PDEase-like"/>
    <property type="match status" value="1"/>
</dbReference>
<reference evidence="1" key="1">
    <citation type="submission" date="2019-01" db="EMBL/GenBank/DDBJ databases">
        <authorList>
            <consortium name="Genoscope - CEA"/>
            <person name="William W."/>
        </authorList>
    </citation>
    <scope>NUCLEOTIDE SEQUENCE</scope>
    <source>
        <strain evidence="1">CR-1</strain>
    </source>
</reference>
<name>A0A484HGD5_9BACT</name>
<dbReference type="AlphaFoldDB" id="A0A484HGD5"/>
<evidence type="ECO:0008006" key="2">
    <source>
        <dbReference type="Google" id="ProtNLM"/>
    </source>
</evidence>
<sequence>MVAICRENALRHTKIIREPKNESPFPEYFDWADHIATRELSTQKTENYVYHLNKAAADLDILLNIFRPYMPAGYFDSWKKEWRGPSLSAAWIHDIGMVTERRDHGVRSAEALFENDLGFDFQGISVEDRIKIGLLCIRHHNGWPGTFGQMKRILEEKRPAHADILGRLFQSPDEPRWDLDFSGKLISTADFLRYRGKRLKNDLKQPFFIWSECEGCETVYGRQRDFCSTSNCDSNPAPTVVVRHDFKNQGPDPEIPVYDHPGSGKIKKTNGNIAGGGAYVPVRENYQIFTRGDMSLFDVAIIDLKAWMDDLTQKRIDYTAIIPYIYDEDDKVTDQYKTVARVNLDVLNMDAAVFAFQKYIADFLRENITTENDDMNPAFQNNSVLHIILSDQSLFSAKIPNETGLTPEVKNAVKKIKTKFRRWREHDIVLPVEIEKKKLKVISL</sequence>